<feature type="transmembrane region" description="Helical" evidence="3">
    <location>
        <begin position="296"/>
        <end position="318"/>
    </location>
</feature>
<keyword evidence="2" id="KW-0808">Transferase</keyword>
<evidence type="ECO:0000259" key="4">
    <source>
        <dbReference type="Pfam" id="PF00535"/>
    </source>
</evidence>
<accession>A0AB33AMI0</accession>
<evidence type="ECO:0000256" key="2">
    <source>
        <dbReference type="ARBA" id="ARBA00022679"/>
    </source>
</evidence>
<keyword evidence="6" id="KW-1185">Reference proteome</keyword>
<evidence type="ECO:0000313" key="6">
    <source>
        <dbReference type="Proteomes" id="UP000015268"/>
    </source>
</evidence>
<dbReference type="CDD" id="cd00761">
    <property type="entry name" value="Glyco_tranf_GTA_type"/>
    <property type="match status" value="1"/>
</dbReference>
<dbReference type="AlphaFoldDB" id="A0AB33AMI0"/>
<reference evidence="5 6" key="1">
    <citation type="journal article" date="2013" name="BMC Microbiol.">
        <title>Dynamics of fecal microbial communities in children with diarrhea of unknown etiology and genomic analysis of associated Streptococcus lutetiensis.</title>
        <authorList>
            <person name="Jin D."/>
            <person name="Chen C."/>
            <person name="Li L."/>
            <person name="Lu S."/>
            <person name="Li Z."/>
            <person name="Zhou Z."/>
            <person name="Jing H."/>
            <person name="Xu Y."/>
            <person name="Du P."/>
            <person name="Wang H."/>
            <person name="Xiong Y."/>
            <person name="Zheng H."/>
            <person name="Bai X."/>
            <person name="Sun H."/>
            <person name="Wang L."/>
            <person name="Ye C."/>
            <person name="Gottschalk M."/>
            <person name="Xu J."/>
        </authorList>
    </citation>
    <scope>NUCLEOTIDE SEQUENCE [LARGE SCALE GENOMIC DNA]</scope>
    <source>
        <strain evidence="5 6">033</strain>
    </source>
</reference>
<dbReference type="Proteomes" id="UP000015268">
    <property type="component" value="Chromosome"/>
</dbReference>
<gene>
    <name evidence="5" type="ORF">KE3_1259</name>
</gene>
<dbReference type="InterPro" id="IPR001173">
    <property type="entry name" value="Glyco_trans_2-like"/>
</dbReference>
<proteinExistence type="predicted"/>
<keyword evidence="3" id="KW-0812">Transmembrane</keyword>
<organism evidence="5 6">
    <name type="scientific">Streptococcus lutetiensis 033</name>
    <dbReference type="NCBI Taxonomy" id="1076934"/>
    <lineage>
        <taxon>Bacteria</taxon>
        <taxon>Bacillati</taxon>
        <taxon>Bacillota</taxon>
        <taxon>Bacilli</taxon>
        <taxon>Lactobacillales</taxon>
        <taxon>Streptococcaceae</taxon>
        <taxon>Streptococcus</taxon>
    </lineage>
</organism>
<dbReference type="PANTHER" id="PTHR22916:SF51">
    <property type="entry name" value="GLYCOSYLTRANSFERASE EPSH-RELATED"/>
    <property type="match status" value="1"/>
</dbReference>
<keyword evidence="3" id="KW-0472">Membrane</keyword>
<keyword evidence="1" id="KW-0328">Glycosyltransferase</keyword>
<dbReference type="EMBL" id="CP003025">
    <property type="protein sequence ID" value="AGS05741.1"/>
    <property type="molecule type" value="Genomic_DNA"/>
</dbReference>
<dbReference type="GO" id="GO:0016757">
    <property type="term" value="F:glycosyltransferase activity"/>
    <property type="evidence" value="ECO:0007669"/>
    <property type="project" value="UniProtKB-KW"/>
</dbReference>
<dbReference type="InterPro" id="IPR029044">
    <property type="entry name" value="Nucleotide-diphossugar_trans"/>
</dbReference>
<dbReference type="PANTHER" id="PTHR22916">
    <property type="entry name" value="GLYCOSYLTRANSFERASE"/>
    <property type="match status" value="1"/>
</dbReference>
<evidence type="ECO:0000313" key="5">
    <source>
        <dbReference type="EMBL" id="AGS05741.1"/>
    </source>
</evidence>
<name>A0AB33AMI0_9STRE</name>
<dbReference type="Pfam" id="PF00535">
    <property type="entry name" value="Glycos_transf_2"/>
    <property type="match status" value="1"/>
</dbReference>
<dbReference type="KEGG" id="slu:KE3_1259"/>
<dbReference type="SUPFAM" id="SSF53448">
    <property type="entry name" value="Nucleotide-diphospho-sugar transferases"/>
    <property type="match status" value="1"/>
</dbReference>
<dbReference type="Gene3D" id="3.90.550.10">
    <property type="entry name" value="Spore Coat Polysaccharide Biosynthesis Protein SpsA, Chain A"/>
    <property type="match status" value="1"/>
</dbReference>
<evidence type="ECO:0000256" key="3">
    <source>
        <dbReference type="SAM" id="Phobius"/>
    </source>
</evidence>
<feature type="domain" description="Glycosyltransferase 2-like" evidence="4">
    <location>
        <begin position="5"/>
        <end position="126"/>
    </location>
</feature>
<keyword evidence="3" id="KW-1133">Transmembrane helix</keyword>
<protein>
    <submittedName>
        <fullName evidence="5">Cell-wall biogenesis glycosyltransferase, putative</fullName>
    </submittedName>
</protein>
<evidence type="ECO:0000256" key="1">
    <source>
        <dbReference type="ARBA" id="ARBA00022676"/>
    </source>
</evidence>
<dbReference type="RefSeq" id="WP_020916996.1">
    <property type="nucleotide sequence ID" value="NC_021900.1"/>
</dbReference>
<sequence>MRMISVIVPVYNAQEHLSDCVDSLLNQSLKSDLYEIILLNDGSKDQSARICEKYAKKYSNIVFIDKKNEGVSKTRNQGIQIAKGDFVAFVDNDDLVEPDYLATLYQSIMQSNADAVFSGYTRMTYSGRVLFKETLSQTEWSKYVVMAPWAKLYRKQILLENQVKFFNYGIGEDVAFNLQFLSKANKIEIIGYSGYKWMFNDDSVSNTSQRGLDNNLDIRILLAEILKSNPVPDDYLSYFIYRYYIWYLLFSGRSSNKKQFLDYNQKIKTFLRQQNIFRRISPLSKKLKGEKLSNRLIVLIFSFLDNCHLLSLFAIVYCKDKK</sequence>